<keyword evidence="12" id="KW-1185">Reference proteome</keyword>
<evidence type="ECO:0000256" key="9">
    <source>
        <dbReference type="ARBA" id="ARBA00023136"/>
    </source>
</evidence>
<dbReference type="InterPro" id="IPR026112">
    <property type="entry name" value="AMN"/>
</dbReference>
<evidence type="ECO:0000256" key="1">
    <source>
        <dbReference type="ARBA" id="ARBA00004251"/>
    </source>
</evidence>
<keyword evidence="9 10" id="KW-0472">Membrane</keyword>
<dbReference type="GO" id="GO:0006898">
    <property type="term" value="P:receptor-mediated endocytosis"/>
    <property type="evidence" value="ECO:0007669"/>
    <property type="project" value="TreeGrafter"/>
</dbReference>
<organism evidence="11 12">
    <name type="scientific">Pyrocoelia pectoralis</name>
    <dbReference type="NCBI Taxonomy" id="417401"/>
    <lineage>
        <taxon>Eukaryota</taxon>
        <taxon>Metazoa</taxon>
        <taxon>Ecdysozoa</taxon>
        <taxon>Arthropoda</taxon>
        <taxon>Hexapoda</taxon>
        <taxon>Insecta</taxon>
        <taxon>Pterygota</taxon>
        <taxon>Neoptera</taxon>
        <taxon>Endopterygota</taxon>
        <taxon>Coleoptera</taxon>
        <taxon>Polyphaga</taxon>
        <taxon>Elateriformia</taxon>
        <taxon>Elateroidea</taxon>
        <taxon>Lampyridae</taxon>
        <taxon>Lampyrinae</taxon>
        <taxon>Pyrocoelia</taxon>
    </lineage>
</organism>
<evidence type="ECO:0000256" key="7">
    <source>
        <dbReference type="ARBA" id="ARBA00022927"/>
    </source>
</evidence>
<evidence type="ECO:0000313" key="12">
    <source>
        <dbReference type="Proteomes" id="UP001329430"/>
    </source>
</evidence>
<dbReference type="GO" id="GO:0016324">
    <property type="term" value="C:apical plasma membrane"/>
    <property type="evidence" value="ECO:0007669"/>
    <property type="project" value="TreeGrafter"/>
</dbReference>
<keyword evidence="4" id="KW-1003">Cell membrane</keyword>
<reference evidence="11 12" key="1">
    <citation type="journal article" date="2024" name="Insects">
        <title>An Improved Chromosome-Level Genome Assembly of the Firefly Pyrocoelia pectoralis.</title>
        <authorList>
            <person name="Fu X."/>
            <person name="Meyer-Rochow V.B."/>
            <person name="Ballantyne L."/>
            <person name="Zhu X."/>
        </authorList>
    </citation>
    <scope>NUCLEOTIDE SEQUENCE [LARGE SCALE GENOMIC DNA]</scope>
    <source>
        <strain evidence="11">XCY_ONT2</strain>
    </source>
</reference>
<dbReference type="Proteomes" id="UP001329430">
    <property type="component" value="Chromosome 10"/>
</dbReference>
<evidence type="ECO:0000313" key="11">
    <source>
        <dbReference type="EMBL" id="KAK5638890.1"/>
    </source>
</evidence>
<gene>
    <name evidence="11" type="ORF">RI129_013185</name>
</gene>
<dbReference type="Pfam" id="PF14828">
    <property type="entry name" value="Amnionless"/>
    <property type="match status" value="1"/>
</dbReference>
<dbReference type="GO" id="GO:0015031">
    <property type="term" value="P:protein transport"/>
    <property type="evidence" value="ECO:0007669"/>
    <property type="project" value="UniProtKB-KW"/>
</dbReference>
<keyword evidence="8 10" id="KW-1133">Transmembrane helix</keyword>
<accession>A0AAN7UVS5</accession>
<dbReference type="PANTHER" id="PTHR14995:SF2">
    <property type="entry name" value="PROTEIN AMNIONLESS"/>
    <property type="match status" value="1"/>
</dbReference>
<evidence type="ECO:0000256" key="4">
    <source>
        <dbReference type="ARBA" id="ARBA00022475"/>
    </source>
</evidence>
<evidence type="ECO:0000256" key="8">
    <source>
        <dbReference type="ARBA" id="ARBA00022989"/>
    </source>
</evidence>
<evidence type="ECO:0000256" key="5">
    <source>
        <dbReference type="ARBA" id="ARBA00022692"/>
    </source>
</evidence>
<evidence type="ECO:0000256" key="6">
    <source>
        <dbReference type="ARBA" id="ARBA00022729"/>
    </source>
</evidence>
<dbReference type="GO" id="GO:0030139">
    <property type="term" value="C:endocytic vesicle"/>
    <property type="evidence" value="ECO:0007669"/>
    <property type="project" value="TreeGrafter"/>
</dbReference>
<keyword evidence="3" id="KW-0813">Transport</keyword>
<keyword evidence="7" id="KW-0653">Protein transport</keyword>
<dbReference type="AlphaFoldDB" id="A0AAN7UVS5"/>
<evidence type="ECO:0000256" key="10">
    <source>
        <dbReference type="SAM" id="Phobius"/>
    </source>
</evidence>
<keyword evidence="5 10" id="KW-0812">Transmembrane</keyword>
<evidence type="ECO:0000256" key="2">
    <source>
        <dbReference type="ARBA" id="ARBA00021200"/>
    </source>
</evidence>
<name>A0AAN7UVS5_9COLE</name>
<sequence length="423" mass="47216">MWKFNNDVSNPIHWENGSESKDCIGFIFPDILGSVGSISQLIAAEVTLPSMGELEIQNGGFIEISNGKKCARVKEIVPKHWLDPKNWESSDNVAVPDVERVPCTYDDVSFPSAVAVYYPELPVSVNSIEIRGVKLSNTQWQNFLQSDYGIEQFQMLTDSRITVAQKTCALKSGCRCHLKEEIMELVCEHVPKNESPLCFHPIRPVGFCTDICGGIILADVGPAFSLEVFKQRLPKNEYVDIYASKIASRGGQKVQIVFVEKTTYTERSQKEASKFHATLMQDLERYKLKGALLEISGISLPQGTVGAAVLQIVFGTLIGILAIFFTLYIIYVGPLKDYDFRSRLPIVELLFGKRKFSKFENEGVSMAASMVSLEKSFDNPMYGAIEPSTSNEAFTLMEERSQGKKDDLDVIEDVHDTDEDCDA</sequence>
<protein>
    <recommendedName>
        <fullName evidence="2">Protein amnionless</fullName>
    </recommendedName>
</protein>
<dbReference type="EMBL" id="JAVRBK010000010">
    <property type="protein sequence ID" value="KAK5638890.1"/>
    <property type="molecule type" value="Genomic_DNA"/>
</dbReference>
<proteinExistence type="predicted"/>
<feature type="transmembrane region" description="Helical" evidence="10">
    <location>
        <begin position="308"/>
        <end position="333"/>
    </location>
</feature>
<evidence type="ECO:0000256" key="3">
    <source>
        <dbReference type="ARBA" id="ARBA00022448"/>
    </source>
</evidence>
<dbReference type="PANTHER" id="PTHR14995">
    <property type="entry name" value="AMNIONLESS"/>
    <property type="match status" value="1"/>
</dbReference>
<keyword evidence="6" id="KW-0732">Signal</keyword>
<comment type="caution">
    <text evidence="11">The sequence shown here is derived from an EMBL/GenBank/DDBJ whole genome shotgun (WGS) entry which is preliminary data.</text>
</comment>
<comment type="subcellular location">
    <subcellularLocation>
        <location evidence="1">Cell membrane</location>
        <topology evidence="1">Single-pass type I membrane protein</topology>
    </subcellularLocation>
</comment>